<dbReference type="GO" id="GO:0006749">
    <property type="term" value="P:glutathione metabolic process"/>
    <property type="evidence" value="ECO:0007669"/>
    <property type="project" value="TreeGrafter"/>
</dbReference>
<name>A0A2P4NSL0_9EURY</name>
<dbReference type="GO" id="GO:0017168">
    <property type="term" value="F:5-oxoprolinase (ATP-hydrolyzing) activity"/>
    <property type="evidence" value="ECO:0007669"/>
    <property type="project" value="TreeGrafter"/>
</dbReference>
<reference evidence="3" key="1">
    <citation type="submission" date="2017-08" db="EMBL/GenBank/DDBJ databases">
        <title>Haloferax marisrubri sp. nov., isolated from the Discovery deep brine-seawater interface in the Red Sea.</title>
        <authorList>
            <person name="Zhang G."/>
            <person name="Stingl U."/>
        </authorList>
    </citation>
    <scope>NUCLEOTIDE SEQUENCE [LARGE SCALE GENOMIC DNA]</scope>
    <source>
        <strain evidence="3">SB3</strain>
    </source>
</reference>
<evidence type="ECO:0000313" key="3">
    <source>
        <dbReference type="EMBL" id="POG56145.1"/>
    </source>
</evidence>
<dbReference type="AlphaFoldDB" id="A0A2P4NSL0"/>
<dbReference type="PANTHER" id="PTHR11365">
    <property type="entry name" value="5-OXOPROLINASE RELATED"/>
    <property type="match status" value="1"/>
</dbReference>
<dbReference type="InterPro" id="IPR003692">
    <property type="entry name" value="Hydantoinase_B"/>
</dbReference>
<comment type="caution">
    <text evidence="3">The sequence shown here is derived from an EMBL/GenBank/DDBJ whole genome shotgun (WGS) entry which is preliminary data.</text>
</comment>
<evidence type="ECO:0000259" key="2">
    <source>
        <dbReference type="Pfam" id="PF02538"/>
    </source>
</evidence>
<evidence type="ECO:0000256" key="1">
    <source>
        <dbReference type="SAM" id="MobiDB-lite"/>
    </source>
</evidence>
<feature type="domain" description="Hydantoinase B/oxoprolinase" evidence="2">
    <location>
        <begin position="7"/>
        <end position="517"/>
    </location>
</feature>
<feature type="compositionally biased region" description="Low complexity" evidence="1">
    <location>
        <begin position="498"/>
        <end position="508"/>
    </location>
</feature>
<dbReference type="Proteomes" id="UP000053621">
    <property type="component" value="Unassembled WGS sequence"/>
</dbReference>
<feature type="compositionally biased region" description="Basic and acidic residues" evidence="1">
    <location>
        <begin position="523"/>
        <end position="535"/>
    </location>
</feature>
<dbReference type="InterPro" id="IPR045079">
    <property type="entry name" value="Oxoprolinase-like"/>
</dbReference>
<organism evidence="3 4">
    <name type="scientific">Haloferax marisrubri</name>
    <dbReference type="NCBI Taxonomy" id="1544719"/>
    <lineage>
        <taxon>Archaea</taxon>
        <taxon>Methanobacteriati</taxon>
        <taxon>Methanobacteriota</taxon>
        <taxon>Stenosarchaea group</taxon>
        <taxon>Halobacteria</taxon>
        <taxon>Halobacteriales</taxon>
        <taxon>Haloferacaceae</taxon>
        <taxon>Haloferax</taxon>
    </lineage>
</organism>
<dbReference type="Pfam" id="PF02538">
    <property type="entry name" value="Hydantoinase_B"/>
    <property type="match status" value="1"/>
</dbReference>
<sequence length="535" mass="56477">MSDREVDPVTLEIMRNQFESVAEEMGQVLITSSYSPNIKERRDCSTALFDADGRLVAQAEHIPVHLGAMPEAVDTVLDYDPEPGDVFVLNDPFEGGTHLPDVTMVSPLSVDGEVLGYAVSRAHHADVGGMTPGSMPAGAREIYQEGLRLPPVRLVAGGETNDDVLSLLLANVRNPGERRADIRAQIAANERAEERLADLVAEHGRSRVLAAFDAVMDYSRNRVTAELRDLPDGEYRASDVLEGDGVTDEDIPIEVTATVSGDTVEFDFDGTADQVAGNVNAPLAVAKSAVYFVVRCVTDPEIPPNQGCYDPISVEVPEGSLLNPDAPAAVVGGNVETSQRVTDVVFAALADAAPERVPAQGQGTMNNLTIGSRAGGSDGFTYYETIGGGFGGRTGGDGMDGVQVGMTNTLNTPVEALEAEYPLFVEAYGLREGSGGRGEFRGGLGIVRSVTVEADATVSLLTERRRVAPRGISGGEDGATGQNLVDGEEVPSKTTRDVPAGTTVTVRTPGGGGYGDPDDRDDDATRRDREDGKTE</sequence>
<accession>A0A2P4NSL0</accession>
<dbReference type="EMBL" id="LOPW02000006">
    <property type="protein sequence ID" value="POG56145.1"/>
    <property type="molecule type" value="Genomic_DNA"/>
</dbReference>
<dbReference type="GO" id="GO:0005829">
    <property type="term" value="C:cytosol"/>
    <property type="evidence" value="ECO:0007669"/>
    <property type="project" value="TreeGrafter"/>
</dbReference>
<dbReference type="RefSeq" id="WP_058566055.1">
    <property type="nucleotide sequence ID" value="NZ_LOPW02000006.1"/>
</dbReference>
<evidence type="ECO:0000313" key="4">
    <source>
        <dbReference type="Proteomes" id="UP000053621"/>
    </source>
</evidence>
<protein>
    <submittedName>
        <fullName evidence="3">5-oxoprolinase</fullName>
    </submittedName>
</protein>
<dbReference type="PANTHER" id="PTHR11365:SF23">
    <property type="entry name" value="HYPOTHETICAL 5-OXOPROLINASE (EUROFUNG)-RELATED"/>
    <property type="match status" value="1"/>
</dbReference>
<proteinExistence type="predicted"/>
<dbReference type="OrthoDB" id="8261at2157"/>
<gene>
    <name evidence="3" type="ORF">AUR65_006415</name>
</gene>
<keyword evidence="4" id="KW-1185">Reference proteome</keyword>
<feature type="region of interest" description="Disordered" evidence="1">
    <location>
        <begin position="469"/>
        <end position="535"/>
    </location>
</feature>